<dbReference type="Proteomes" id="UP001595882">
    <property type="component" value="Unassembled WGS sequence"/>
</dbReference>
<comment type="caution">
    <text evidence="9">The sequence shown here is derived from an EMBL/GenBank/DDBJ whole genome shotgun (WGS) entry which is preliminary data.</text>
</comment>
<protein>
    <recommendedName>
        <fullName evidence="8">Ribonuclease Z</fullName>
        <shortName evidence="8">RNase Z</shortName>
        <ecNumber evidence="8">3.1.26.11</ecNumber>
    </recommendedName>
    <alternativeName>
        <fullName evidence="8">tRNA 3 endonuclease</fullName>
    </alternativeName>
    <alternativeName>
        <fullName evidence="8">tRNase Z</fullName>
    </alternativeName>
</protein>
<keyword evidence="2 8" id="KW-0819">tRNA processing</keyword>
<comment type="subunit">
    <text evidence="1 8">Homodimer.</text>
</comment>
<evidence type="ECO:0000313" key="10">
    <source>
        <dbReference type="Proteomes" id="UP001595882"/>
    </source>
</evidence>
<feature type="binding site" evidence="8">
    <location>
        <position position="67"/>
    </location>
    <ligand>
        <name>Zn(2+)</name>
        <dbReference type="ChEBI" id="CHEBI:29105"/>
        <label>2</label>
        <note>catalytic</note>
    </ligand>
</feature>
<evidence type="ECO:0000256" key="1">
    <source>
        <dbReference type="ARBA" id="ARBA00011738"/>
    </source>
</evidence>
<evidence type="ECO:0000256" key="3">
    <source>
        <dbReference type="ARBA" id="ARBA00022722"/>
    </source>
</evidence>
<dbReference type="EC" id="3.1.26.11" evidence="8"/>
<evidence type="ECO:0000256" key="4">
    <source>
        <dbReference type="ARBA" id="ARBA00022723"/>
    </source>
</evidence>
<evidence type="ECO:0000256" key="7">
    <source>
        <dbReference type="ARBA" id="ARBA00022833"/>
    </source>
</evidence>
<dbReference type="NCBIfam" id="TIGR02651">
    <property type="entry name" value="RNase_Z"/>
    <property type="match status" value="1"/>
</dbReference>
<feature type="binding site" evidence="8">
    <location>
        <position position="211"/>
    </location>
    <ligand>
        <name>Zn(2+)</name>
        <dbReference type="ChEBI" id="CHEBI:29105"/>
        <label>2</label>
        <note>catalytic</note>
    </ligand>
</feature>
<feature type="binding site" evidence="8">
    <location>
        <position position="211"/>
    </location>
    <ligand>
        <name>Zn(2+)</name>
        <dbReference type="ChEBI" id="CHEBI:29105"/>
        <label>1</label>
        <note>catalytic</note>
    </ligand>
</feature>
<evidence type="ECO:0000256" key="5">
    <source>
        <dbReference type="ARBA" id="ARBA00022759"/>
    </source>
</evidence>
<feature type="binding site" evidence="8">
    <location>
        <position position="140"/>
    </location>
    <ligand>
        <name>Zn(2+)</name>
        <dbReference type="ChEBI" id="CHEBI:29105"/>
        <label>1</label>
        <note>catalytic</note>
    </ligand>
</feature>
<dbReference type="CDD" id="cd07717">
    <property type="entry name" value="RNaseZ_ZiPD-like_MBL-fold"/>
    <property type="match status" value="1"/>
</dbReference>
<dbReference type="RefSeq" id="WP_390252821.1">
    <property type="nucleotide sequence ID" value="NZ_JBHSDT010000008.1"/>
</dbReference>
<dbReference type="InterPro" id="IPR013471">
    <property type="entry name" value="RNase_Z/BN"/>
</dbReference>
<reference evidence="10" key="1">
    <citation type="journal article" date="2019" name="Int. J. Syst. Evol. Microbiol.">
        <title>The Global Catalogue of Microorganisms (GCM) 10K type strain sequencing project: providing services to taxonomists for standard genome sequencing and annotation.</title>
        <authorList>
            <consortium name="The Broad Institute Genomics Platform"/>
            <consortium name="The Broad Institute Genome Sequencing Center for Infectious Disease"/>
            <person name="Wu L."/>
            <person name="Ma J."/>
        </authorList>
    </citation>
    <scope>NUCLEOTIDE SEQUENCE [LARGE SCALE GENOMIC DNA]</scope>
    <source>
        <strain evidence="10">CCUG 37865</strain>
    </source>
</reference>
<keyword evidence="7 8" id="KW-0862">Zinc</keyword>
<dbReference type="HAMAP" id="MF_01818">
    <property type="entry name" value="RNase_Z_BN"/>
    <property type="match status" value="1"/>
</dbReference>
<gene>
    <name evidence="8 9" type="primary">rnz</name>
    <name evidence="9" type="ORF">ACFOY7_14530</name>
</gene>
<dbReference type="SUPFAM" id="SSF56281">
    <property type="entry name" value="Metallo-hydrolase/oxidoreductase"/>
    <property type="match status" value="1"/>
</dbReference>
<evidence type="ECO:0000256" key="8">
    <source>
        <dbReference type="HAMAP-Rule" id="MF_01818"/>
    </source>
</evidence>
<accession>A0ABV8WYB6</accession>
<name>A0ABV8WYB6_9BACI</name>
<comment type="function">
    <text evidence="8">Zinc phosphodiesterase, which displays some tRNA 3'-processing endonuclease activity. Probably involved in tRNA maturation, by removing a 3'-trailer from precursor tRNA.</text>
</comment>
<dbReference type="PANTHER" id="PTHR46018:SF2">
    <property type="entry name" value="ZINC PHOSPHODIESTERASE ELAC PROTEIN 1"/>
    <property type="match status" value="1"/>
</dbReference>
<dbReference type="Gene3D" id="3.60.15.10">
    <property type="entry name" value="Ribonuclease Z/Hydroxyacylglutathione hydrolase-like"/>
    <property type="match status" value="1"/>
</dbReference>
<feature type="binding site" evidence="8">
    <location>
        <position position="68"/>
    </location>
    <ligand>
        <name>Zn(2+)</name>
        <dbReference type="ChEBI" id="CHEBI:29105"/>
        <label>2</label>
        <note>catalytic</note>
    </ligand>
</feature>
<dbReference type="GO" id="GO:0042781">
    <property type="term" value="F:3'-tRNA processing endoribonuclease activity"/>
    <property type="evidence" value="ECO:0007669"/>
    <property type="project" value="UniProtKB-EC"/>
</dbReference>
<evidence type="ECO:0000256" key="6">
    <source>
        <dbReference type="ARBA" id="ARBA00022801"/>
    </source>
</evidence>
<comment type="similarity">
    <text evidence="8">Belongs to the RNase Z family.</text>
</comment>
<keyword evidence="4 8" id="KW-0479">Metal-binding</keyword>
<dbReference type="InterPro" id="IPR036866">
    <property type="entry name" value="RibonucZ/Hydroxyglut_hydro"/>
</dbReference>
<feature type="binding site" evidence="8">
    <location>
        <position position="269"/>
    </location>
    <ligand>
        <name>Zn(2+)</name>
        <dbReference type="ChEBI" id="CHEBI:29105"/>
        <label>2</label>
        <note>catalytic</note>
    </ligand>
</feature>
<feature type="active site" description="Proton acceptor" evidence="8">
    <location>
        <position position="67"/>
    </location>
</feature>
<dbReference type="PANTHER" id="PTHR46018">
    <property type="entry name" value="ZINC PHOSPHODIESTERASE ELAC PROTEIN 1"/>
    <property type="match status" value="1"/>
</dbReference>
<dbReference type="Pfam" id="PF23023">
    <property type="entry name" value="Anti-Pycsar_Apyc1"/>
    <property type="match status" value="1"/>
</dbReference>
<proteinExistence type="inferred from homology"/>
<comment type="catalytic activity">
    <reaction evidence="8">
        <text>Endonucleolytic cleavage of RNA, removing extra 3' nucleotides from tRNA precursor, generating 3' termini of tRNAs. A 3'-hydroxy group is left at the tRNA terminus and a 5'-phosphoryl group is left at the trailer molecule.</text>
        <dbReference type="EC" id="3.1.26.11"/>
    </reaction>
</comment>
<dbReference type="EMBL" id="JBHSDT010000008">
    <property type="protein sequence ID" value="MFC4404282.1"/>
    <property type="molecule type" value="Genomic_DNA"/>
</dbReference>
<keyword evidence="6 8" id="KW-0378">Hydrolase</keyword>
<feature type="binding site" evidence="8">
    <location>
        <position position="65"/>
    </location>
    <ligand>
        <name>Zn(2+)</name>
        <dbReference type="ChEBI" id="CHEBI:29105"/>
        <label>1</label>
        <note>catalytic</note>
    </ligand>
</feature>
<keyword evidence="5 8" id="KW-0255">Endonuclease</keyword>
<feature type="binding site" evidence="8">
    <location>
        <position position="63"/>
    </location>
    <ligand>
        <name>Zn(2+)</name>
        <dbReference type="ChEBI" id="CHEBI:29105"/>
        <label>1</label>
        <note>catalytic</note>
    </ligand>
</feature>
<comment type="cofactor">
    <cofactor evidence="8">
        <name>Zn(2+)</name>
        <dbReference type="ChEBI" id="CHEBI:29105"/>
    </cofactor>
    <text evidence="8">Binds 2 Zn(2+) ions.</text>
</comment>
<dbReference type="NCBIfam" id="NF000801">
    <property type="entry name" value="PRK00055.1-3"/>
    <property type="match status" value="1"/>
</dbReference>
<evidence type="ECO:0000313" key="9">
    <source>
        <dbReference type="EMBL" id="MFC4404282.1"/>
    </source>
</evidence>
<sequence length="304" mass="33964">MKVVFLGTGAGLPSKERNVTSIILDLLQENQEMWMFDCGEATQHQILNTNIKPRKVTKIFITHLHGDHIYGLPGFLSSRSFQGGTDPVTICGPPGIEQFVRTSLQISQTRLTYPLEFIETRDGLIYEDSRFKVTAQALDHGILSYGYRIMEKDLPGALLVDKLKEHNIQPGPIYQQIKAQPAVTLPNGEVLETAPFIGEPKRGKIVAIFGDTRYKKDHFFLAENADVLVHEATFSANQSGLAKDYYHSTTAQAASLAKKAKVKKLILTHISARFQEDEIESLLGEATLIFPNSVIAKDYTWFDV</sequence>
<organism evidence="9 10">
    <name type="scientific">Gracilibacillus xinjiangensis</name>
    <dbReference type="NCBI Taxonomy" id="1193282"/>
    <lineage>
        <taxon>Bacteria</taxon>
        <taxon>Bacillati</taxon>
        <taxon>Bacillota</taxon>
        <taxon>Bacilli</taxon>
        <taxon>Bacillales</taxon>
        <taxon>Bacillaceae</taxon>
        <taxon>Gracilibacillus</taxon>
    </lineage>
</organism>
<evidence type="ECO:0000256" key="2">
    <source>
        <dbReference type="ARBA" id="ARBA00022694"/>
    </source>
</evidence>
<keyword evidence="3 8" id="KW-0540">Nuclease</keyword>
<keyword evidence="10" id="KW-1185">Reference proteome</keyword>